<dbReference type="InterPro" id="IPR036938">
    <property type="entry name" value="PAP2/HPO_sf"/>
</dbReference>
<dbReference type="InterPro" id="IPR043216">
    <property type="entry name" value="PAP-like"/>
</dbReference>
<feature type="domain" description="Phosphatidic acid phosphatase type 2/haloperoxidase" evidence="7">
    <location>
        <begin position="94"/>
        <end position="223"/>
    </location>
</feature>
<organism evidence="8 9">
    <name type="scientific">Tritrichomonas foetus</name>
    <dbReference type="NCBI Taxonomy" id="1144522"/>
    <lineage>
        <taxon>Eukaryota</taxon>
        <taxon>Metamonada</taxon>
        <taxon>Parabasalia</taxon>
        <taxon>Tritrichomonadida</taxon>
        <taxon>Tritrichomonadidae</taxon>
        <taxon>Tritrichomonas</taxon>
    </lineage>
</organism>
<dbReference type="GO" id="GO:0016020">
    <property type="term" value="C:membrane"/>
    <property type="evidence" value="ECO:0007669"/>
    <property type="project" value="UniProtKB-SubCell"/>
</dbReference>
<comment type="similarity">
    <text evidence="2">Belongs to the PA-phosphatase related phosphoesterase family.</text>
</comment>
<protein>
    <recommendedName>
        <fullName evidence="7">Phosphatidic acid phosphatase type 2/haloperoxidase domain-containing protein</fullName>
    </recommendedName>
</protein>
<feature type="transmembrane region" description="Helical" evidence="6">
    <location>
        <begin position="184"/>
        <end position="202"/>
    </location>
</feature>
<dbReference type="GO" id="GO:0006644">
    <property type="term" value="P:phospholipid metabolic process"/>
    <property type="evidence" value="ECO:0007669"/>
    <property type="project" value="InterPro"/>
</dbReference>
<evidence type="ECO:0000313" key="8">
    <source>
        <dbReference type="EMBL" id="OHS99735.1"/>
    </source>
</evidence>
<accession>A0A1J4JMS5</accession>
<dbReference type="PANTHER" id="PTHR10165">
    <property type="entry name" value="LIPID PHOSPHATE PHOSPHATASE"/>
    <property type="match status" value="1"/>
</dbReference>
<dbReference type="Proteomes" id="UP000179807">
    <property type="component" value="Unassembled WGS sequence"/>
</dbReference>
<dbReference type="GO" id="GO:0008195">
    <property type="term" value="F:phosphatidate phosphatase activity"/>
    <property type="evidence" value="ECO:0007669"/>
    <property type="project" value="TreeGrafter"/>
</dbReference>
<evidence type="ECO:0000313" key="9">
    <source>
        <dbReference type="Proteomes" id="UP000179807"/>
    </source>
</evidence>
<comment type="subcellular location">
    <subcellularLocation>
        <location evidence="1">Membrane</location>
        <topology evidence="1">Multi-pass membrane protein</topology>
    </subcellularLocation>
</comment>
<evidence type="ECO:0000256" key="1">
    <source>
        <dbReference type="ARBA" id="ARBA00004141"/>
    </source>
</evidence>
<dbReference type="RefSeq" id="XP_068352872.1">
    <property type="nucleotide sequence ID" value="XM_068509263.1"/>
</dbReference>
<dbReference type="EMBL" id="MLAK01000990">
    <property type="protein sequence ID" value="OHS99735.1"/>
    <property type="molecule type" value="Genomic_DNA"/>
</dbReference>
<keyword evidence="9" id="KW-1185">Reference proteome</keyword>
<name>A0A1J4JMS5_9EUKA</name>
<keyword evidence="5 6" id="KW-0472">Membrane</keyword>
<dbReference type="PANTHER" id="PTHR10165:SF35">
    <property type="entry name" value="RE23632P"/>
    <property type="match status" value="1"/>
</dbReference>
<feature type="transmembrane region" description="Helical" evidence="6">
    <location>
        <begin position="61"/>
        <end position="81"/>
    </location>
</feature>
<feature type="transmembrane region" description="Helical" evidence="6">
    <location>
        <begin position="93"/>
        <end position="114"/>
    </location>
</feature>
<proteinExistence type="inferred from homology"/>
<dbReference type="CDD" id="cd01610">
    <property type="entry name" value="PAP2_like"/>
    <property type="match status" value="1"/>
</dbReference>
<dbReference type="Gene3D" id="1.20.144.10">
    <property type="entry name" value="Phosphatidic acid phosphatase type 2/haloperoxidase"/>
    <property type="match status" value="1"/>
</dbReference>
<gene>
    <name evidence="8" type="ORF">TRFO_33763</name>
</gene>
<evidence type="ECO:0000256" key="5">
    <source>
        <dbReference type="ARBA" id="ARBA00023136"/>
    </source>
</evidence>
<dbReference type="Pfam" id="PF01569">
    <property type="entry name" value="PAP2"/>
    <property type="match status" value="1"/>
</dbReference>
<evidence type="ECO:0000256" key="6">
    <source>
        <dbReference type="SAM" id="Phobius"/>
    </source>
</evidence>
<reference evidence="8" key="1">
    <citation type="submission" date="2016-10" db="EMBL/GenBank/DDBJ databases">
        <authorList>
            <person name="Benchimol M."/>
            <person name="Almeida L.G."/>
            <person name="Vasconcelos A.T."/>
            <person name="Perreira-Neves A."/>
            <person name="Rosa I.A."/>
            <person name="Tasca T."/>
            <person name="Bogo M.R."/>
            <person name="de Souza W."/>
        </authorList>
    </citation>
    <scope>NUCLEOTIDE SEQUENCE [LARGE SCALE GENOMIC DNA]</scope>
    <source>
        <strain evidence="8">K</strain>
    </source>
</reference>
<dbReference type="GeneID" id="94843967"/>
<evidence type="ECO:0000256" key="3">
    <source>
        <dbReference type="ARBA" id="ARBA00022692"/>
    </source>
</evidence>
<dbReference type="VEuPathDB" id="TrichDB:TRFO_33763"/>
<keyword evidence="3 6" id="KW-0812">Transmembrane</keyword>
<comment type="caution">
    <text evidence="8">The sequence shown here is derived from an EMBL/GenBank/DDBJ whole genome shotgun (WGS) entry which is preliminary data.</text>
</comment>
<evidence type="ECO:0000256" key="4">
    <source>
        <dbReference type="ARBA" id="ARBA00022989"/>
    </source>
</evidence>
<dbReference type="InterPro" id="IPR000326">
    <property type="entry name" value="PAP2/HPO"/>
</dbReference>
<feature type="transmembrane region" description="Helical" evidence="6">
    <location>
        <begin position="16"/>
        <end position="35"/>
    </location>
</feature>
<keyword evidence="4 6" id="KW-1133">Transmembrane helix</keyword>
<dbReference type="GO" id="GO:0046839">
    <property type="term" value="P:phospholipid dephosphorylation"/>
    <property type="evidence" value="ECO:0007669"/>
    <property type="project" value="TreeGrafter"/>
</dbReference>
<dbReference type="AlphaFoldDB" id="A0A1J4JMS5"/>
<evidence type="ECO:0000256" key="2">
    <source>
        <dbReference type="ARBA" id="ARBA00008816"/>
    </source>
</evidence>
<evidence type="ECO:0000259" key="7">
    <source>
        <dbReference type="Pfam" id="PF01569"/>
    </source>
</evidence>
<dbReference type="SUPFAM" id="SSF48317">
    <property type="entry name" value="Acid phosphatase/Vanadium-dependent haloperoxidase"/>
    <property type="match status" value="1"/>
</dbReference>
<sequence>MIPNQAHKKKENDIEILDIIVLTTLFILAAGMQFIKPNDFNVSVDDIRYHFPSMKRSLPAIFNYMLILVVYPSFIFIASTLCFTTPIKPIKIFFSYGTATILAYIIALSLELFIGIPRPNTLHRCGNLTYESCSQKIGEASAKSQFLSFPSSEATVVSACGYFVTNFFDILWNDSSLIASIIKLFPIFYIFFNIAVLIVSAENSPTDVSFGTLIGIIVSKSIMDSSFFTPFRQ</sequence>